<feature type="domain" description="Mannose-6-phosphate isomerase type II C-terminal" evidence="1">
    <location>
        <begin position="3"/>
        <end position="112"/>
    </location>
</feature>
<dbReference type="CDD" id="cd02213">
    <property type="entry name" value="cupin_PMI_typeII_C"/>
    <property type="match status" value="1"/>
</dbReference>
<dbReference type="Gene3D" id="2.60.120.10">
    <property type="entry name" value="Jelly Rolls"/>
    <property type="match status" value="1"/>
</dbReference>
<evidence type="ECO:0000313" key="3">
    <source>
        <dbReference type="Proteomes" id="UP000033870"/>
    </source>
</evidence>
<accession>A0A0G2BAN2</accession>
<evidence type="ECO:0000313" key="2">
    <source>
        <dbReference type="EMBL" id="KKW42584.1"/>
    </source>
</evidence>
<dbReference type="InterPro" id="IPR014710">
    <property type="entry name" value="RmlC-like_jellyroll"/>
</dbReference>
<dbReference type="AlphaFoldDB" id="A0A0G2BAN2"/>
<name>A0A0G2BAN2_9BACT</name>
<sequence length="123" mass="14278">MTEYHFTEARPWGGFTNLIERDAYKVKEMVLKPGSRVSYQLHRERAEHWFVVQGLGTVTLDDIERPVRAGETVDIPVGMKHRIYNSGDQNLVFIEVQTGTYFGEDDIVRLSDDYHRETVPLVH</sequence>
<dbReference type="InterPro" id="IPR051161">
    <property type="entry name" value="Mannose-6P_isomerase_type2"/>
</dbReference>
<dbReference type="STRING" id="1619044.UY92_C0005G0006"/>
<reference evidence="2 3" key="1">
    <citation type="journal article" date="2015" name="Nature">
        <title>rRNA introns, odd ribosomes, and small enigmatic genomes across a large radiation of phyla.</title>
        <authorList>
            <person name="Brown C.T."/>
            <person name="Hug L.A."/>
            <person name="Thomas B.C."/>
            <person name="Sharon I."/>
            <person name="Castelle C.J."/>
            <person name="Singh A."/>
            <person name="Wilkins M.J."/>
            <person name="Williams K.H."/>
            <person name="Banfield J.F."/>
        </authorList>
    </citation>
    <scope>NUCLEOTIDE SEQUENCE [LARGE SCALE GENOMIC DNA]</scope>
</reference>
<dbReference type="PANTHER" id="PTHR46390:SF1">
    <property type="entry name" value="MANNOSE-1-PHOSPHATE GUANYLYLTRANSFERASE"/>
    <property type="match status" value="1"/>
</dbReference>
<dbReference type="PANTHER" id="PTHR46390">
    <property type="entry name" value="MANNOSE-1-PHOSPHATE GUANYLYLTRANSFERASE"/>
    <property type="match status" value="1"/>
</dbReference>
<dbReference type="GO" id="GO:0016853">
    <property type="term" value="F:isomerase activity"/>
    <property type="evidence" value="ECO:0007669"/>
    <property type="project" value="UniProtKB-KW"/>
</dbReference>
<proteinExistence type="predicted"/>
<organism evidence="2 3">
    <name type="scientific">Candidatus Magasanikbacteria bacterium GW2011_GWA2_56_11</name>
    <dbReference type="NCBI Taxonomy" id="1619044"/>
    <lineage>
        <taxon>Bacteria</taxon>
        <taxon>Candidatus Magasanikiibacteriota</taxon>
    </lineage>
</organism>
<dbReference type="SUPFAM" id="SSF51182">
    <property type="entry name" value="RmlC-like cupins"/>
    <property type="match status" value="1"/>
</dbReference>
<gene>
    <name evidence="2" type="ORF">UY92_C0005G0006</name>
</gene>
<dbReference type="GO" id="GO:0009298">
    <property type="term" value="P:GDP-mannose biosynthetic process"/>
    <property type="evidence" value="ECO:0007669"/>
    <property type="project" value="TreeGrafter"/>
</dbReference>
<comment type="caution">
    <text evidence="2">The sequence shown here is derived from an EMBL/GenBank/DDBJ whole genome shotgun (WGS) entry which is preliminary data.</text>
</comment>
<evidence type="ECO:0000259" key="1">
    <source>
        <dbReference type="Pfam" id="PF01050"/>
    </source>
</evidence>
<protein>
    <submittedName>
        <fullName evidence="2">Mannose-6-phosphate isomerase</fullName>
    </submittedName>
</protein>
<dbReference type="PATRIC" id="fig|1619044.3.peg.378"/>
<dbReference type="Proteomes" id="UP000033870">
    <property type="component" value="Unassembled WGS sequence"/>
</dbReference>
<dbReference type="Pfam" id="PF01050">
    <property type="entry name" value="MannoseP_isomer"/>
    <property type="match status" value="1"/>
</dbReference>
<dbReference type="GO" id="GO:0004475">
    <property type="term" value="F:mannose-1-phosphate guanylyltransferase (GTP) activity"/>
    <property type="evidence" value="ECO:0007669"/>
    <property type="project" value="TreeGrafter"/>
</dbReference>
<dbReference type="EMBL" id="LCRX01000005">
    <property type="protein sequence ID" value="KKW42584.1"/>
    <property type="molecule type" value="Genomic_DNA"/>
</dbReference>
<keyword evidence="2" id="KW-0413">Isomerase</keyword>
<dbReference type="InterPro" id="IPR001538">
    <property type="entry name" value="Man6P_isomerase-2_C"/>
</dbReference>
<dbReference type="GO" id="GO:0005976">
    <property type="term" value="P:polysaccharide metabolic process"/>
    <property type="evidence" value="ECO:0007669"/>
    <property type="project" value="InterPro"/>
</dbReference>
<dbReference type="InterPro" id="IPR011051">
    <property type="entry name" value="RmlC_Cupin_sf"/>
</dbReference>